<gene>
    <name evidence="1" type="ORF">BK772_21715</name>
</gene>
<sequence length="123" mass="14454">MDRHMKFSMFMFLGVVLIILSACTTKQVEQVTVKEVPKEGYIILRNDTVFFADDKTFETKVELQNYIEQQMNKEHPSHTVLSFKDKDTYNQLKTGDKVKVWSSHILESYPAKMIVEKFEIVEK</sequence>
<organism evidence="1 2">
    <name type="scientific">Bacillus thuringiensis subsp. finitimus</name>
    <dbReference type="NCBI Taxonomy" id="29337"/>
    <lineage>
        <taxon>Bacteria</taxon>
        <taxon>Bacillati</taxon>
        <taxon>Bacillota</taxon>
        <taxon>Bacilli</taxon>
        <taxon>Bacillales</taxon>
        <taxon>Bacillaceae</taxon>
        <taxon>Bacillus</taxon>
        <taxon>Bacillus cereus group</taxon>
    </lineage>
</organism>
<dbReference type="Proteomes" id="UP000195030">
    <property type="component" value="Unassembled WGS sequence"/>
</dbReference>
<evidence type="ECO:0000313" key="2">
    <source>
        <dbReference type="Proteomes" id="UP000195030"/>
    </source>
</evidence>
<protein>
    <recommendedName>
        <fullName evidence="3">DUF3221 domain-containing protein</fullName>
    </recommendedName>
</protein>
<name>A0A243GD77_BACTF</name>
<proteinExistence type="predicted"/>
<reference evidence="1 2" key="1">
    <citation type="submission" date="2016-10" db="EMBL/GenBank/DDBJ databases">
        <title>Comparative genomics of Bacillus thuringiensis reveals a path to pathogens against multiple invertebrate hosts.</title>
        <authorList>
            <person name="Zheng J."/>
            <person name="Gao Q."/>
            <person name="Liu H."/>
            <person name="Peng D."/>
            <person name="Ruan L."/>
            <person name="Sun M."/>
        </authorList>
    </citation>
    <scope>NUCLEOTIDE SEQUENCE [LARGE SCALE GENOMIC DNA]</scope>
    <source>
        <strain evidence="1">CTC</strain>
    </source>
</reference>
<dbReference type="EMBL" id="NFEL01000050">
    <property type="protein sequence ID" value="OUA05472.1"/>
    <property type="molecule type" value="Genomic_DNA"/>
</dbReference>
<accession>A0A243GD77</accession>
<dbReference type="InterPro" id="IPR021598">
    <property type="entry name" value="DUF3221"/>
</dbReference>
<dbReference type="AlphaFoldDB" id="A0A243GD77"/>
<dbReference type="Pfam" id="PF11518">
    <property type="entry name" value="DUF3221"/>
    <property type="match status" value="1"/>
</dbReference>
<comment type="caution">
    <text evidence="1">The sequence shown here is derived from an EMBL/GenBank/DDBJ whole genome shotgun (WGS) entry which is preliminary data.</text>
</comment>
<dbReference type="Gene3D" id="2.40.50.140">
    <property type="entry name" value="Nucleic acid-binding proteins"/>
    <property type="match status" value="1"/>
</dbReference>
<dbReference type="RefSeq" id="WP_060632513.1">
    <property type="nucleotide sequence ID" value="NZ_NFEL01000050.1"/>
</dbReference>
<dbReference type="PROSITE" id="PS51257">
    <property type="entry name" value="PROKAR_LIPOPROTEIN"/>
    <property type="match status" value="1"/>
</dbReference>
<evidence type="ECO:0000313" key="1">
    <source>
        <dbReference type="EMBL" id="OUA05472.1"/>
    </source>
</evidence>
<dbReference type="InterPro" id="IPR012340">
    <property type="entry name" value="NA-bd_OB-fold"/>
</dbReference>
<evidence type="ECO:0008006" key="3">
    <source>
        <dbReference type="Google" id="ProtNLM"/>
    </source>
</evidence>